<dbReference type="InterPro" id="IPR024079">
    <property type="entry name" value="MetalloPept_cat_dom_sf"/>
</dbReference>
<name>A0A0R3PXN0_ANGCS</name>
<dbReference type="AlphaFoldDB" id="A0A0R3PXN0"/>
<keyword evidence="4 9" id="KW-0378">Hydrolase</keyword>
<feature type="binding site" evidence="9">
    <location>
        <position position="246"/>
    </location>
    <ligand>
        <name>Zn(2+)</name>
        <dbReference type="ChEBI" id="CHEBI:29105"/>
        <note>catalytic</note>
    </ligand>
</feature>
<feature type="region of interest" description="Disordered" evidence="11">
    <location>
        <begin position="436"/>
        <end position="483"/>
    </location>
</feature>
<dbReference type="InterPro" id="IPR001506">
    <property type="entry name" value="Peptidase_M12A"/>
</dbReference>
<keyword evidence="5 9" id="KW-0862">Zinc</keyword>
<dbReference type="OMA" id="MSIAVAW"/>
<comment type="cofactor">
    <cofactor evidence="9 10">
        <name>Zn(2+)</name>
        <dbReference type="ChEBI" id="CHEBI:29105"/>
    </cofactor>
    <text evidence="9 10">Binds 1 zinc ion per subunit.</text>
</comment>
<dbReference type="SUPFAM" id="SSF55486">
    <property type="entry name" value="Metalloproteases ('zincins'), catalytic domain"/>
    <property type="match status" value="1"/>
</dbReference>
<dbReference type="InterPro" id="IPR006026">
    <property type="entry name" value="Peptidase_Metallo"/>
</dbReference>
<dbReference type="EC" id="3.4.24.-" evidence="10"/>
<evidence type="ECO:0000313" key="15">
    <source>
        <dbReference type="EMBL" id="VDM62646.1"/>
    </source>
</evidence>
<evidence type="ECO:0000259" key="13">
    <source>
        <dbReference type="PROSITE" id="PS01180"/>
    </source>
</evidence>
<feature type="binding site" evidence="9">
    <location>
        <position position="242"/>
    </location>
    <ligand>
        <name>Zn(2+)</name>
        <dbReference type="ChEBI" id="CHEBI:29105"/>
        <note>catalytic</note>
    </ligand>
</feature>
<evidence type="ECO:0000256" key="9">
    <source>
        <dbReference type="PROSITE-ProRule" id="PRU01211"/>
    </source>
</evidence>
<keyword evidence="16" id="KW-1185">Reference proteome</keyword>
<evidence type="ECO:0000256" key="10">
    <source>
        <dbReference type="RuleBase" id="RU361183"/>
    </source>
</evidence>
<evidence type="ECO:0000256" key="2">
    <source>
        <dbReference type="ARBA" id="ARBA00022670"/>
    </source>
</evidence>
<dbReference type="EMBL" id="UYYA01004602">
    <property type="protein sequence ID" value="VDM62646.1"/>
    <property type="molecule type" value="Genomic_DNA"/>
</dbReference>
<gene>
    <name evidence="15" type="ORF">ACOC_LOCUS11061</name>
</gene>
<dbReference type="PRINTS" id="PR00480">
    <property type="entry name" value="ASTACIN"/>
</dbReference>
<feature type="domain" description="CUB" evidence="13">
    <location>
        <begin position="310"/>
        <end position="438"/>
    </location>
</feature>
<dbReference type="WBParaSite" id="ACOC_0001106001-mRNA-1">
    <property type="protein sequence ID" value="ACOC_0001106001-mRNA-1"/>
    <property type="gene ID" value="ACOC_0001106001"/>
</dbReference>
<evidence type="ECO:0000256" key="1">
    <source>
        <dbReference type="ARBA" id="ARBA00022536"/>
    </source>
</evidence>
<dbReference type="GO" id="GO:0006508">
    <property type="term" value="P:proteolysis"/>
    <property type="evidence" value="ECO:0007669"/>
    <property type="project" value="UniProtKB-KW"/>
</dbReference>
<dbReference type="Pfam" id="PF01400">
    <property type="entry name" value="Astacin"/>
    <property type="match status" value="1"/>
</dbReference>
<reference evidence="15 16" key="2">
    <citation type="submission" date="2018-11" db="EMBL/GenBank/DDBJ databases">
        <authorList>
            <consortium name="Pathogen Informatics"/>
        </authorList>
    </citation>
    <scope>NUCLEOTIDE SEQUENCE [LARGE SCALE GENOMIC DNA]</scope>
    <source>
        <strain evidence="15 16">Costa Rica</strain>
    </source>
</reference>
<evidence type="ECO:0000256" key="8">
    <source>
        <dbReference type="PROSITE-ProRule" id="PRU00059"/>
    </source>
</evidence>
<dbReference type="GO" id="GO:0004222">
    <property type="term" value="F:metalloendopeptidase activity"/>
    <property type="evidence" value="ECO:0007669"/>
    <property type="project" value="UniProtKB-UniRule"/>
</dbReference>
<organism evidence="17">
    <name type="scientific">Angiostrongylus costaricensis</name>
    <name type="common">Nematode worm</name>
    <dbReference type="NCBI Taxonomy" id="334426"/>
    <lineage>
        <taxon>Eukaryota</taxon>
        <taxon>Metazoa</taxon>
        <taxon>Ecdysozoa</taxon>
        <taxon>Nematoda</taxon>
        <taxon>Chromadorea</taxon>
        <taxon>Rhabditida</taxon>
        <taxon>Rhabditina</taxon>
        <taxon>Rhabditomorpha</taxon>
        <taxon>Strongyloidea</taxon>
        <taxon>Metastrongylidae</taxon>
        <taxon>Angiostrongylus</taxon>
    </lineage>
</organism>
<comment type="caution">
    <text evidence="8">Lacks conserved residue(s) required for the propagation of feature annotation.</text>
</comment>
<dbReference type="PROSITE" id="PS01180">
    <property type="entry name" value="CUB"/>
    <property type="match status" value="1"/>
</dbReference>
<evidence type="ECO:0000313" key="16">
    <source>
        <dbReference type="Proteomes" id="UP000267027"/>
    </source>
</evidence>
<keyword evidence="7" id="KW-1015">Disulfide bond</keyword>
<evidence type="ECO:0000256" key="7">
    <source>
        <dbReference type="ARBA" id="ARBA00023157"/>
    </source>
</evidence>
<feature type="compositionally biased region" description="Low complexity" evidence="11">
    <location>
        <begin position="455"/>
        <end position="481"/>
    </location>
</feature>
<feature type="active site" evidence="9">
    <location>
        <position position="243"/>
    </location>
</feature>
<dbReference type="InterPro" id="IPR035914">
    <property type="entry name" value="Sperma_CUB_dom_sf"/>
</dbReference>
<protein>
    <recommendedName>
        <fullName evidence="10">Metalloendopeptidase</fullName>
        <ecNumber evidence="10">3.4.24.-</ecNumber>
    </recommendedName>
</protein>
<evidence type="ECO:0000259" key="14">
    <source>
        <dbReference type="PROSITE" id="PS51864"/>
    </source>
</evidence>
<dbReference type="InterPro" id="IPR000859">
    <property type="entry name" value="CUB_dom"/>
</dbReference>
<dbReference type="CDD" id="cd04280">
    <property type="entry name" value="ZnMc_astacin_like"/>
    <property type="match status" value="1"/>
</dbReference>
<dbReference type="InterPro" id="IPR034035">
    <property type="entry name" value="Astacin-like_dom"/>
</dbReference>
<reference evidence="17" key="1">
    <citation type="submission" date="2016-04" db="UniProtKB">
        <authorList>
            <consortium name="WormBaseParasite"/>
        </authorList>
    </citation>
    <scope>IDENTIFICATION</scope>
</reference>
<feature type="chain" id="PRO_5043130363" description="Metalloendopeptidase" evidence="12">
    <location>
        <begin position="16"/>
        <end position="521"/>
    </location>
</feature>
<feature type="binding site" evidence="9">
    <location>
        <position position="252"/>
    </location>
    <ligand>
        <name>Zn(2+)</name>
        <dbReference type="ChEBI" id="CHEBI:29105"/>
        <note>catalytic</note>
    </ligand>
</feature>
<evidence type="ECO:0000256" key="3">
    <source>
        <dbReference type="ARBA" id="ARBA00022723"/>
    </source>
</evidence>
<evidence type="ECO:0000256" key="12">
    <source>
        <dbReference type="SAM" id="SignalP"/>
    </source>
</evidence>
<feature type="signal peptide" evidence="12">
    <location>
        <begin position="1"/>
        <end position="15"/>
    </location>
</feature>
<dbReference type="Proteomes" id="UP000267027">
    <property type="component" value="Unassembled WGS sequence"/>
</dbReference>
<sequence>MRVLLLAYVAVFVNSEKSFEEKLKEGNQLLKNSPNADDTMEFLQKIHSMEKQMKEEYSAKPNAEELKAIEEYAKIEPSDMGVSIASVNRDSKVGNALFQGDIILTKQQADEILEDISENKGNRKKRQAYRDGNYPKTLWSQGINYVFWNATQSARRVFRKAAVIWSENTCLNFKEDNSGKQSKHRRLFNCSEFNERLEVKFLAKDKVYVIHGAGCWSHVGRIGGSQILSLGDRCDHIGLGLHELGHTIGLFHTQSRHDRDDFITLHFENLIDGWEDQFTKESERTNHNYNITYDYGTVMHYGATALPPGCGKKLTATNEYQELWDVVGQKNYDRYSANDEFYFCNYWIEGPAGSTIEVIFQNYTENLAYDGCVWAGVEIKTLADQRLTGYRSHLPRFCSPDYGGTSLISTRNVVPVITFSRLYEVTSLLRYRIASSGPATSKTTPEPTSGQTRRPTSQQTLLPSSQSTPQTSSEGTPGPTSKPKKLCYERKLCQILVKLGLCDSSLYTVELKQQVCPNSCA</sequence>
<proteinExistence type="predicted"/>
<accession>A0A0R3PXN0</accession>
<dbReference type="SMART" id="SM00235">
    <property type="entry name" value="ZnMc"/>
    <property type="match status" value="1"/>
</dbReference>
<dbReference type="OrthoDB" id="291007at2759"/>
<feature type="compositionally biased region" description="Polar residues" evidence="11">
    <location>
        <begin position="437"/>
        <end position="454"/>
    </location>
</feature>
<dbReference type="SUPFAM" id="SSF49854">
    <property type="entry name" value="Spermadhesin, CUB domain"/>
    <property type="match status" value="1"/>
</dbReference>
<evidence type="ECO:0000256" key="11">
    <source>
        <dbReference type="SAM" id="MobiDB-lite"/>
    </source>
</evidence>
<evidence type="ECO:0000256" key="6">
    <source>
        <dbReference type="ARBA" id="ARBA00023049"/>
    </source>
</evidence>
<keyword evidence="1" id="KW-0245">EGF-like domain</keyword>
<dbReference type="PANTHER" id="PTHR10127">
    <property type="entry name" value="DISCOIDIN, CUB, EGF, LAMININ , AND ZINC METALLOPROTEASE DOMAIN CONTAINING"/>
    <property type="match status" value="1"/>
</dbReference>
<evidence type="ECO:0000313" key="17">
    <source>
        <dbReference type="WBParaSite" id="ACOC_0001106001-mRNA-1"/>
    </source>
</evidence>
<keyword evidence="2 9" id="KW-0645">Protease</keyword>
<evidence type="ECO:0000256" key="4">
    <source>
        <dbReference type="ARBA" id="ARBA00022801"/>
    </source>
</evidence>
<dbReference type="Gene3D" id="3.40.390.10">
    <property type="entry name" value="Collagenase (Catalytic Domain)"/>
    <property type="match status" value="1"/>
</dbReference>
<dbReference type="GO" id="GO:0008270">
    <property type="term" value="F:zinc ion binding"/>
    <property type="evidence" value="ECO:0007669"/>
    <property type="project" value="UniProtKB-UniRule"/>
</dbReference>
<dbReference type="PANTHER" id="PTHR10127:SF780">
    <property type="entry name" value="METALLOENDOPEPTIDASE"/>
    <property type="match status" value="1"/>
</dbReference>
<dbReference type="PROSITE" id="PS51864">
    <property type="entry name" value="ASTACIN"/>
    <property type="match status" value="1"/>
</dbReference>
<keyword evidence="6 9" id="KW-0482">Metalloprotease</keyword>
<feature type="domain" description="Peptidase M12A" evidence="14">
    <location>
        <begin position="127"/>
        <end position="345"/>
    </location>
</feature>
<keyword evidence="12" id="KW-0732">Signal</keyword>
<keyword evidence="3 9" id="KW-0479">Metal-binding</keyword>
<evidence type="ECO:0000256" key="5">
    <source>
        <dbReference type="ARBA" id="ARBA00022833"/>
    </source>
</evidence>